<gene>
    <name evidence="2" type="ORF">MNBD_GAMMA01-202</name>
</gene>
<sequence length="137" mass="15519">MNNKSSKQPTSLDSVDQIRKILFGEQINIIEQRFTQLEKSLTDTIEKLASKVQQVNLDLSSQMNKSNKQLQVDNSALAQQQSADLKNLESTINNKIIETESELLNQIQSGLEKLEQKASHRHELAKLLQDMADKLSD</sequence>
<keyword evidence="1" id="KW-0175">Coiled coil</keyword>
<dbReference type="EMBL" id="UOEW01000237">
    <property type="protein sequence ID" value="VAW39596.1"/>
    <property type="molecule type" value="Genomic_DNA"/>
</dbReference>
<evidence type="ECO:0000256" key="1">
    <source>
        <dbReference type="SAM" id="Coils"/>
    </source>
</evidence>
<dbReference type="AlphaFoldDB" id="A0A3B0W4Q3"/>
<organism evidence="2">
    <name type="scientific">hydrothermal vent metagenome</name>
    <dbReference type="NCBI Taxonomy" id="652676"/>
    <lineage>
        <taxon>unclassified sequences</taxon>
        <taxon>metagenomes</taxon>
        <taxon>ecological metagenomes</taxon>
    </lineage>
</organism>
<evidence type="ECO:0000313" key="2">
    <source>
        <dbReference type="EMBL" id="VAW39596.1"/>
    </source>
</evidence>
<reference evidence="2" key="1">
    <citation type="submission" date="2018-06" db="EMBL/GenBank/DDBJ databases">
        <authorList>
            <person name="Zhirakovskaya E."/>
        </authorList>
    </citation>
    <scope>NUCLEOTIDE SEQUENCE</scope>
</reference>
<feature type="coiled-coil region" evidence="1">
    <location>
        <begin position="78"/>
        <end position="117"/>
    </location>
</feature>
<proteinExistence type="predicted"/>
<protein>
    <submittedName>
        <fullName evidence="2">Uncharacterized protein</fullName>
    </submittedName>
</protein>
<name>A0A3B0W4Q3_9ZZZZ</name>
<accession>A0A3B0W4Q3</accession>